<protein>
    <submittedName>
        <fullName evidence="2">Uncharacterized protein</fullName>
    </submittedName>
</protein>
<dbReference type="AlphaFoldDB" id="A0A5N6JQI0"/>
<organism evidence="2 3">
    <name type="scientific">Monilinia laxa</name>
    <name type="common">Brown rot fungus</name>
    <name type="synonym">Sclerotinia laxa</name>
    <dbReference type="NCBI Taxonomy" id="61186"/>
    <lineage>
        <taxon>Eukaryota</taxon>
        <taxon>Fungi</taxon>
        <taxon>Dikarya</taxon>
        <taxon>Ascomycota</taxon>
        <taxon>Pezizomycotina</taxon>
        <taxon>Leotiomycetes</taxon>
        <taxon>Helotiales</taxon>
        <taxon>Sclerotiniaceae</taxon>
        <taxon>Monilinia</taxon>
    </lineage>
</organism>
<feature type="compositionally biased region" description="Polar residues" evidence="1">
    <location>
        <begin position="47"/>
        <end position="57"/>
    </location>
</feature>
<evidence type="ECO:0000256" key="1">
    <source>
        <dbReference type="SAM" id="MobiDB-lite"/>
    </source>
</evidence>
<comment type="caution">
    <text evidence="2">The sequence shown here is derived from an EMBL/GenBank/DDBJ whole genome shotgun (WGS) entry which is preliminary data.</text>
</comment>
<accession>A0A5N6JQI0</accession>
<dbReference type="Proteomes" id="UP000326757">
    <property type="component" value="Unassembled WGS sequence"/>
</dbReference>
<feature type="compositionally biased region" description="Pro residues" evidence="1">
    <location>
        <begin position="75"/>
        <end position="89"/>
    </location>
</feature>
<reference evidence="2 3" key="1">
    <citation type="submission" date="2019-06" db="EMBL/GenBank/DDBJ databases">
        <title>Genome Sequence of the Brown Rot Fungal Pathogen Monilinia laxa.</title>
        <authorList>
            <person name="De Miccolis Angelini R.M."/>
            <person name="Landi L."/>
            <person name="Abate D."/>
            <person name="Pollastro S."/>
            <person name="Romanazzi G."/>
            <person name="Faretra F."/>
        </authorList>
    </citation>
    <scope>NUCLEOTIDE SEQUENCE [LARGE SCALE GENOMIC DNA]</scope>
    <source>
        <strain evidence="2 3">Mlax316</strain>
    </source>
</reference>
<feature type="region of interest" description="Disordered" evidence="1">
    <location>
        <begin position="35"/>
        <end position="177"/>
    </location>
</feature>
<sequence length="177" mass="20263">MFPSTKYFKDLVLNKFVHDHQSILSESSVLLQIRQSRPKMTTDPDEITTTLQTLSINPSSTSKSKPTSTSTSPHPQNPSPPNPHPPSPTPGKTKQAPPQRPKPQPQTLPQTSPKTDAVARRLIAGALGIRAPKKSDEQREYERVQREKESRRRQEEREESERRRQEEERVKRGVWED</sequence>
<feature type="compositionally biased region" description="Low complexity" evidence="1">
    <location>
        <begin position="58"/>
        <end position="74"/>
    </location>
</feature>
<dbReference type="OrthoDB" id="5418203at2759"/>
<feature type="compositionally biased region" description="Basic and acidic residues" evidence="1">
    <location>
        <begin position="133"/>
        <end position="177"/>
    </location>
</feature>
<evidence type="ECO:0000313" key="2">
    <source>
        <dbReference type="EMBL" id="KAB8289612.1"/>
    </source>
</evidence>
<proteinExistence type="predicted"/>
<dbReference type="EMBL" id="VIGI01000021">
    <property type="protein sequence ID" value="KAB8289612.1"/>
    <property type="molecule type" value="Genomic_DNA"/>
</dbReference>
<name>A0A5N6JQI0_MONLA</name>
<keyword evidence="3" id="KW-1185">Reference proteome</keyword>
<evidence type="ECO:0000313" key="3">
    <source>
        <dbReference type="Proteomes" id="UP000326757"/>
    </source>
</evidence>
<gene>
    <name evidence="2" type="ORF">EYC80_010528</name>
</gene>